<protein>
    <submittedName>
        <fullName evidence="2">Uncharacterized protein</fullName>
    </submittedName>
</protein>
<evidence type="ECO:0000313" key="3">
    <source>
        <dbReference type="Proteomes" id="UP001589654"/>
    </source>
</evidence>
<feature type="compositionally biased region" description="Basic and acidic residues" evidence="1">
    <location>
        <begin position="1"/>
        <end position="18"/>
    </location>
</feature>
<dbReference type="Proteomes" id="UP001589654">
    <property type="component" value="Unassembled WGS sequence"/>
</dbReference>
<feature type="region of interest" description="Disordered" evidence="1">
    <location>
        <begin position="1"/>
        <end position="22"/>
    </location>
</feature>
<keyword evidence="3" id="KW-1185">Reference proteome</keyword>
<sequence length="99" mass="11383">MSLDKFQKSIKSDKKPSDDLSVPLQSLWWDGKGDWDKAHDLVNEKSDTASAHVHAYLHRKEGDLSNASFWYRRAGKPISELDLEKEWEQLVVELLENGS</sequence>
<evidence type="ECO:0000256" key="1">
    <source>
        <dbReference type="SAM" id="MobiDB-lite"/>
    </source>
</evidence>
<dbReference type="EMBL" id="JBHMEW010000052">
    <property type="protein sequence ID" value="MFB9211675.1"/>
    <property type="molecule type" value="Genomic_DNA"/>
</dbReference>
<accession>A0ABV5J629</accession>
<organism evidence="2 3">
    <name type="scientific">Echinicola jeungdonensis</name>
    <dbReference type="NCBI Taxonomy" id="709343"/>
    <lineage>
        <taxon>Bacteria</taxon>
        <taxon>Pseudomonadati</taxon>
        <taxon>Bacteroidota</taxon>
        <taxon>Cytophagia</taxon>
        <taxon>Cytophagales</taxon>
        <taxon>Cyclobacteriaceae</taxon>
        <taxon>Echinicola</taxon>
    </lineage>
</organism>
<reference evidence="2 3" key="1">
    <citation type="submission" date="2024-09" db="EMBL/GenBank/DDBJ databases">
        <authorList>
            <person name="Sun Q."/>
            <person name="Mori K."/>
        </authorList>
    </citation>
    <scope>NUCLEOTIDE SEQUENCE [LARGE SCALE GENOMIC DNA]</scope>
    <source>
        <strain evidence="2 3">CECT 7682</strain>
    </source>
</reference>
<dbReference type="RefSeq" id="WP_290246309.1">
    <property type="nucleotide sequence ID" value="NZ_JAUFQT010000001.1"/>
</dbReference>
<evidence type="ECO:0000313" key="2">
    <source>
        <dbReference type="EMBL" id="MFB9211675.1"/>
    </source>
</evidence>
<proteinExistence type="predicted"/>
<comment type="caution">
    <text evidence="2">The sequence shown here is derived from an EMBL/GenBank/DDBJ whole genome shotgun (WGS) entry which is preliminary data.</text>
</comment>
<gene>
    <name evidence="2" type="ORF">ACFFUR_07645</name>
</gene>
<name>A0ABV5J629_9BACT</name>